<protein>
    <recommendedName>
        <fullName evidence="4">Alcohol dehydrogenase-like N-terminal domain-containing protein</fullName>
    </recommendedName>
</protein>
<proteinExistence type="predicted"/>
<comment type="caution">
    <text evidence="5">The sequence shown here is derived from an EMBL/GenBank/DDBJ whole genome shotgun (WGS) entry which is preliminary data.</text>
</comment>
<evidence type="ECO:0000256" key="1">
    <source>
        <dbReference type="ARBA" id="ARBA00022723"/>
    </source>
</evidence>
<dbReference type="Pfam" id="PF08240">
    <property type="entry name" value="ADH_N"/>
    <property type="match status" value="1"/>
</dbReference>
<evidence type="ECO:0000259" key="4">
    <source>
        <dbReference type="Pfam" id="PF08240"/>
    </source>
</evidence>
<feature type="domain" description="Alcohol dehydrogenase-like N-terminal" evidence="4">
    <location>
        <begin position="23"/>
        <end position="76"/>
    </location>
</feature>
<evidence type="ECO:0000256" key="2">
    <source>
        <dbReference type="ARBA" id="ARBA00022833"/>
    </source>
</evidence>
<keyword evidence="3" id="KW-0560">Oxidoreductase</keyword>
<organism evidence="5">
    <name type="scientific">marine sediment metagenome</name>
    <dbReference type="NCBI Taxonomy" id="412755"/>
    <lineage>
        <taxon>unclassified sequences</taxon>
        <taxon>metagenomes</taxon>
        <taxon>ecological metagenomes</taxon>
    </lineage>
</organism>
<name>X1PC19_9ZZZZ</name>
<dbReference type="GO" id="GO:0008270">
    <property type="term" value="F:zinc ion binding"/>
    <property type="evidence" value="ECO:0007669"/>
    <property type="project" value="InterPro"/>
</dbReference>
<gene>
    <name evidence="5" type="ORF">S06H3_49612</name>
</gene>
<evidence type="ECO:0000256" key="3">
    <source>
        <dbReference type="ARBA" id="ARBA00023002"/>
    </source>
</evidence>
<accession>X1PC19</accession>
<dbReference type="InterPro" id="IPR002328">
    <property type="entry name" value="ADH_Zn_CS"/>
</dbReference>
<evidence type="ECO:0000313" key="5">
    <source>
        <dbReference type="EMBL" id="GAI36560.1"/>
    </source>
</evidence>
<dbReference type="EMBL" id="BARV01031340">
    <property type="protein sequence ID" value="GAI36560.1"/>
    <property type="molecule type" value="Genomic_DNA"/>
</dbReference>
<dbReference type="PANTHER" id="PTHR43401">
    <property type="entry name" value="L-THREONINE 3-DEHYDROGENASE"/>
    <property type="match status" value="1"/>
</dbReference>
<dbReference type="InterPro" id="IPR013154">
    <property type="entry name" value="ADH-like_N"/>
</dbReference>
<dbReference type="PROSITE" id="PS00059">
    <property type="entry name" value="ADH_ZINC"/>
    <property type="match status" value="1"/>
</dbReference>
<dbReference type="SUPFAM" id="SSF50129">
    <property type="entry name" value="GroES-like"/>
    <property type="match status" value="1"/>
</dbReference>
<reference evidence="5" key="1">
    <citation type="journal article" date="2014" name="Front. Microbiol.">
        <title>High frequency of phylogenetically diverse reductive dehalogenase-homologous genes in deep subseafloor sedimentary metagenomes.</title>
        <authorList>
            <person name="Kawai M."/>
            <person name="Futagami T."/>
            <person name="Toyoda A."/>
            <person name="Takaki Y."/>
            <person name="Nishi S."/>
            <person name="Hori S."/>
            <person name="Arai W."/>
            <person name="Tsubouchi T."/>
            <person name="Morono Y."/>
            <person name="Uchiyama I."/>
            <person name="Ito T."/>
            <person name="Fujiyama A."/>
            <person name="Inagaki F."/>
            <person name="Takami H."/>
        </authorList>
    </citation>
    <scope>NUCLEOTIDE SEQUENCE</scope>
    <source>
        <strain evidence="5">Expedition CK06-06</strain>
    </source>
</reference>
<keyword evidence="1" id="KW-0479">Metal-binding</keyword>
<keyword evidence="2" id="KW-0862">Zinc</keyword>
<feature type="non-terminal residue" evidence="5">
    <location>
        <position position="76"/>
    </location>
</feature>
<dbReference type="GO" id="GO:0016491">
    <property type="term" value="F:oxidoreductase activity"/>
    <property type="evidence" value="ECO:0007669"/>
    <property type="project" value="UniProtKB-KW"/>
</dbReference>
<dbReference type="InterPro" id="IPR011032">
    <property type="entry name" value="GroES-like_sf"/>
</dbReference>
<dbReference type="PANTHER" id="PTHR43401:SF2">
    <property type="entry name" value="L-THREONINE 3-DEHYDROGENASE"/>
    <property type="match status" value="1"/>
</dbReference>
<sequence length="76" mass="8274">MRAAIFREARVFDMINVDKPKVGPREVLIKVKACGICGSDLHAYKGLSPDIKPPIILGHEFSGDVIEAGGDVKRVK</sequence>
<dbReference type="AlphaFoldDB" id="X1PC19"/>
<dbReference type="InterPro" id="IPR050129">
    <property type="entry name" value="Zn_alcohol_dh"/>
</dbReference>
<dbReference type="Gene3D" id="3.90.180.10">
    <property type="entry name" value="Medium-chain alcohol dehydrogenases, catalytic domain"/>
    <property type="match status" value="1"/>
</dbReference>